<proteinExistence type="predicted"/>
<keyword evidence="4" id="KW-0067">ATP-binding</keyword>
<dbReference type="SUPFAM" id="SSF52540">
    <property type="entry name" value="P-loop containing nucleoside triphosphate hydrolases"/>
    <property type="match status" value="1"/>
</dbReference>
<dbReference type="GO" id="GO:0009338">
    <property type="term" value="C:exodeoxyribonuclease V complex"/>
    <property type="evidence" value="ECO:0007669"/>
    <property type="project" value="TreeGrafter"/>
</dbReference>
<evidence type="ECO:0000256" key="3">
    <source>
        <dbReference type="ARBA" id="ARBA00022806"/>
    </source>
</evidence>
<accession>A0A382QYH0</accession>
<dbReference type="InterPro" id="IPR014016">
    <property type="entry name" value="UvrD-like_ATP-bd"/>
</dbReference>
<evidence type="ECO:0000259" key="6">
    <source>
        <dbReference type="PROSITE" id="PS51198"/>
    </source>
</evidence>
<dbReference type="PANTHER" id="PTHR11070">
    <property type="entry name" value="UVRD / RECB / PCRA DNA HELICASE FAMILY MEMBER"/>
    <property type="match status" value="1"/>
</dbReference>
<dbReference type="InterPro" id="IPR027417">
    <property type="entry name" value="P-loop_NTPase"/>
</dbReference>
<dbReference type="GO" id="GO:0043138">
    <property type="term" value="F:3'-5' DNA helicase activity"/>
    <property type="evidence" value="ECO:0007669"/>
    <property type="project" value="TreeGrafter"/>
</dbReference>
<dbReference type="AlphaFoldDB" id="A0A382QYH0"/>
<gene>
    <name evidence="7" type="ORF">METZ01_LOCUS342796</name>
</gene>
<keyword evidence="5" id="KW-0175">Coiled coil</keyword>
<name>A0A382QYH0_9ZZZZ</name>
<dbReference type="PANTHER" id="PTHR11070:SF23">
    <property type="entry name" value="RECBCD ENZYME SUBUNIT RECB"/>
    <property type="match status" value="1"/>
</dbReference>
<feature type="domain" description="UvrD-like helicase ATP-binding" evidence="6">
    <location>
        <begin position="1"/>
        <end position="129"/>
    </location>
</feature>
<reference evidence="7" key="1">
    <citation type="submission" date="2018-05" db="EMBL/GenBank/DDBJ databases">
        <authorList>
            <person name="Lanie J.A."/>
            <person name="Ng W.-L."/>
            <person name="Kazmierczak K.M."/>
            <person name="Andrzejewski T.M."/>
            <person name="Davidsen T.M."/>
            <person name="Wayne K.J."/>
            <person name="Tettelin H."/>
            <person name="Glass J.I."/>
            <person name="Rusch D."/>
            <person name="Podicherti R."/>
            <person name="Tsui H.-C.T."/>
            <person name="Winkler M.E."/>
        </authorList>
    </citation>
    <scope>NUCLEOTIDE SEQUENCE</scope>
</reference>
<feature type="non-terminal residue" evidence="7">
    <location>
        <position position="129"/>
    </location>
</feature>
<dbReference type="GO" id="GO:0003677">
    <property type="term" value="F:DNA binding"/>
    <property type="evidence" value="ECO:0007669"/>
    <property type="project" value="InterPro"/>
</dbReference>
<dbReference type="EMBL" id="UINC01117488">
    <property type="protein sequence ID" value="SVC89942.1"/>
    <property type="molecule type" value="Genomic_DNA"/>
</dbReference>
<evidence type="ECO:0000256" key="1">
    <source>
        <dbReference type="ARBA" id="ARBA00022741"/>
    </source>
</evidence>
<evidence type="ECO:0000256" key="5">
    <source>
        <dbReference type="SAM" id="Coils"/>
    </source>
</evidence>
<dbReference type="GO" id="GO:0005829">
    <property type="term" value="C:cytosol"/>
    <property type="evidence" value="ECO:0007669"/>
    <property type="project" value="TreeGrafter"/>
</dbReference>
<dbReference type="GO" id="GO:0000725">
    <property type="term" value="P:recombinational repair"/>
    <property type="evidence" value="ECO:0007669"/>
    <property type="project" value="TreeGrafter"/>
</dbReference>
<keyword evidence="2" id="KW-0378">Hydrolase</keyword>
<evidence type="ECO:0000256" key="2">
    <source>
        <dbReference type="ARBA" id="ARBA00022801"/>
    </source>
</evidence>
<protein>
    <recommendedName>
        <fullName evidence="6">UvrD-like helicase ATP-binding domain-containing protein</fullName>
    </recommendedName>
</protein>
<organism evidence="7">
    <name type="scientific">marine metagenome</name>
    <dbReference type="NCBI Taxonomy" id="408172"/>
    <lineage>
        <taxon>unclassified sequences</taxon>
        <taxon>metagenomes</taxon>
        <taxon>ecological metagenomes</taxon>
    </lineage>
</organism>
<sequence>MTDALELGETMIEANAGTGKTFTLCHIVVRLVAEQGIPIERILAVTFTNAAANELSDRIRKALVEEKEKLEAEKSELVATNSSLRLNRIRLAIASFDDARIFTIHGFCQRILNEFSFDCGVHPETELLT</sequence>
<dbReference type="InterPro" id="IPR000212">
    <property type="entry name" value="DNA_helicase_UvrD/REP"/>
</dbReference>
<evidence type="ECO:0000313" key="7">
    <source>
        <dbReference type="EMBL" id="SVC89942.1"/>
    </source>
</evidence>
<keyword evidence="1" id="KW-0547">Nucleotide-binding</keyword>
<evidence type="ECO:0000256" key="4">
    <source>
        <dbReference type="ARBA" id="ARBA00022840"/>
    </source>
</evidence>
<dbReference type="Pfam" id="PF00580">
    <property type="entry name" value="UvrD-helicase"/>
    <property type="match status" value="1"/>
</dbReference>
<dbReference type="GO" id="GO:0005524">
    <property type="term" value="F:ATP binding"/>
    <property type="evidence" value="ECO:0007669"/>
    <property type="project" value="UniProtKB-KW"/>
</dbReference>
<dbReference type="Gene3D" id="3.40.50.300">
    <property type="entry name" value="P-loop containing nucleotide triphosphate hydrolases"/>
    <property type="match status" value="1"/>
</dbReference>
<keyword evidence="3" id="KW-0347">Helicase</keyword>
<dbReference type="GO" id="GO:0016787">
    <property type="term" value="F:hydrolase activity"/>
    <property type="evidence" value="ECO:0007669"/>
    <property type="project" value="UniProtKB-KW"/>
</dbReference>
<dbReference type="PROSITE" id="PS51198">
    <property type="entry name" value="UVRD_HELICASE_ATP_BIND"/>
    <property type="match status" value="1"/>
</dbReference>
<feature type="coiled-coil region" evidence="5">
    <location>
        <begin position="53"/>
        <end position="87"/>
    </location>
</feature>